<evidence type="ECO:0000313" key="2">
    <source>
        <dbReference type="EMBL" id="CDH48993.1"/>
    </source>
</evidence>
<protein>
    <submittedName>
        <fullName evidence="2">Uncharacterized protein</fullName>
    </submittedName>
</protein>
<dbReference type="OrthoDB" id="2261102at2759"/>
<dbReference type="EMBL" id="CBTN010000002">
    <property type="protein sequence ID" value="CDH48993.1"/>
    <property type="molecule type" value="Genomic_DNA"/>
</dbReference>
<proteinExistence type="predicted"/>
<sequence>MFNNLVRNIREKFGKKEDEGGIGQQQQHRPSIMVEQSTAQNDSGRRLSVDEQASEGLWRRASDGQLYDKSRLSPTRAQPIPVQQRRRATFYGISNVSADDYMQKDLTSGSWS</sequence>
<keyword evidence="3" id="KW-1185">Reference proteome</keyword>
<accession>A0A068RFQ3</accession>
<dbReference type="AlphaFoldDB" id="A0A068RFQ3"/>
<evidence type="ECO:0000313" key="3">
    <source>
        <dbReference type="Proteomes" id="UP000027586"/>
    </source>
</evidence>
<evidence type="ECO:0000256" key="1">
    <source>
        <dbReference type="SAM" id="MobiDB-lite"/>
    </source>
</evidence>
<reference evidence="2" key="1">
    <citation type="submission" date="2013-08" db="EMBL/GenBank/DDBJ databases">
        <title>Gene expansion shapes genome architecture in the human pathogen Lichtheimia corymbifera: an evolutionary genomics analysis in the ancient terrestrial Mucorales (Mucoromycotina).</title>
        <authorList>
            <person name="Schwartze V.U."/>
            <person name="Winter S."/>
            <person name="Shelest E."/>
            <person name="Marcet-Houben M."/>
            <person name="Horn F."/>
            <person name="Wehner S."/>
            <person name="Hoffmann K."/>
            <person name="Riege K."/>
            <person name="Sammeth M."/>
            <person name="Nowrousian M."/>
            <person name="Valiante V."/>
            <person name="Linde J."/>
            <person name="Jacobsen I.D."/>
            <person name="Marz M."/>
            <person name="Brakhage A.A."/>
            <person name="Gabaldon T."/>
            <person name="Bocker S."/>
            <person name="Voigt K."/>
        </authorList>
    </citation>
    <scope>NUCLEOTIDE SEQUENCE [LARGE SCALE GENOMIC DNA]</scope>
    <source>
        <strain evidence="2">FSU 9682</strain>
    </source>
</reference>
<feature type="compositionally biased region" description="Polar residues" evidence="1">
    <location>
        <begin position="24"/>
        <end position="42"/>
    </location>
</feature>
<comment type="caution">
    <text evidence="2">The sequence shown here is derived from an EMBL/GenBank/DDBJ whole genome shotgun (WGS) entry which is preliminary data.</text>
</comment>
<name>A0A068RFQ3_9FUNG</name>
<gene>
    <name evidence="2" type="ORF">LCOR_00755.1</name>
</gene>
<dbReference type="Proteomes" id="UP000027586">
    <property type="component" value="Unassembled WGS sequence"/>
</dbReference>
<feature type="region of interest" description="Disordered" evidence="1">
    <location>
        <begin position="11"/>
        <end position="55"/>
    </location>
</feature>
<dbReference type="VEuPathDB" id="FungiDB:LCOR_00755.1"/>
<organism evidence="2 3">
    <name type="scientific">Lichtheimia corymbifera JMRC:FSU:9682</name>
    <dbReference type="NCBI Taxonomy" id="1263082"/>
    <lineage>
        <taxon>Eukaryota</taxon>
        <taxon>Fungi</taxon>
        <taxon>Fungi incertae sedis</taxon>
        <taxon>Mucoromycota</taxon>
        <taxon>Mucoromycotina</taxon>
        <taxon>Mucoromycetes</taxon>
        <taxon>Mucorales</taxon>
        <taxon>Lichtheimiaceae</taxon>
        <taxon>Lichtheimia</taxon>
    </lineage>
</organism>